<name>A0A2P2QTX3_RHIMU</name>
<reference evidence="1" key="1">
    <citation type="submission" date="2018-02" db="EMBL/GenBank/DDBJ databases">
        <title>Rhizophora mucronata_Transcriptome.</title>
        <authorList>
            <person name="Meera S.P."/>
            <person name="Sreeshan A."/>
            <person name="Augustine A."/>
        </authorList>
    </citation>
    <scope>NUCLEOTIDE SEQUENCE</scope>
    <source>
        <tissue evidence="1">Leaf</tissue>
    </source>
</reference>
<evidence type="ECO:0000313" key="1">
    <source>
        <dbReference type="EMBL" id="MBX70472.1"/>
    </source>
</evidence>
<accession>A0A2P2QTX3</accession>
<proteinExistence type="predicted"/>
<sequence length="8" mass="1014">MHITQKEK</sequence>
<organism evidence="1">
    <name type="scientific">Rhizophora mucronata</name>
    <name type="common">Asiatic mangrove</name>
    <dbReference type="NCBI Taxonomy" id="61149"/>
    <lineage>
        <taxon>Eukaryota</taxon>
        <taxon>Viridiplantae</taxon>
        <taxon>Streptophyta</taxon>
        <taxon>Embryophyta</taxon>
        <taxon>Tracheophyta</taxon>
        <taxon>Spermatophyta</taxon>
        <taxon>Magnoliopsida</taxon>
        <taxon>eudicotyledons</taxon>
        <taxon>Gunneridae</taxon>
        <taxon>Pentapetalae</taxon>
        <taxon>rosids</taxon>
        <taxon>fabids</taxon>
        <taxon>Malpighiales</taxon>
        <taxon>Rhizophoraceae</taxon>
        <taxon>Rhizophora</taxon>
    </lineage>
</organism>
<protein>
    <submittedName>
        <fullName evidence="1">Uncharacterized protein</fullName>
    </submittedName>
</protein>
<dbReference type="EMBL" id="GGEC01089988">
    <property type="protein sequence ID" value="MBX70472.1"/>
    <property type="molecule type" value="Transcribed_RNA"/>
</dbReference>